<evidence type="ECO:0000313" key="2">
    <source>
        <dbReference type="Proteomes" id="UP000830631"/>
    </source>
</evidence>
<evidence type="ECO:0000313" key="1">
    <source>
        <dbReference type="EMBL" id="UPL19586.1"/>
    </source>
</evidence>
<accession>A0ABY4J6G5</accession>
<name>A0ABY4J6G5_9MICO</name>
<evidence type="ECO:0008006" key="3">
    <source>
        <dbReference type="Google" id="ProtNLM"/>
    </source>
</evidence>
<reference evidence="1 2" key="1">
    <citation type="submission" date="2021-06" db="EMBL/GenBank/DDBJ databases">
        <title>Genome-based taxonomic framework of Microbacterium strains isolated from marine environment, the description of four new species and reclassification of four preexisting species.</title>
        <authorList>
            <person name="Lee S.D."/>
            <person name="Kim S.-M."/>
            <person name="Byeon Y.-S."/>
            <person name="Yang H.L."/>
            <person name="Kim I.S."/>
        </authorList>
    </citation>
    <scope>NUCLEOTIDE SEQUENCE [LARGE SCALE GENOMIC DNA]</scope>
    <source>
        <strain evidence="1 2">KSW4-10</strain>
    </source>
</reference>
<keyword evidence="2" id="KW-1185">Reference proteome</keyword>
<dbReference type="Proteomes" id="UP000830631">
    <property type="component" value="Chromosome"/>
</dbReference>
<organism evidence="1 2">
    <name type="scientific">Microbacterium aurugineum</name>
    <dbReference type="NCBI Taxonomy" id="2851642"/>
    <lineage>
        <taxon>Bacteria</taxon>
        <taxon>Bacillati</taxon>
        <taxon>Actinomycetota</taxon>
        <taxon>Actinomycetes</taxon>
        <taxon>Micrococcales</taxon>
        <taxon>Microbacteriaceae</taxon>
        <taxon>Microbacterium</taxon>
    </lineage>
</organism>
<proteinExistence type="predicted"/>
<gene>
    <name evidence="1" type="ORF">KV397_12825</name>
</gene>
<protein>
    <recommendedName>
        <fullName evidence="3">Asp23/Gls24 family envelope stress response protein</fullName>
    </recommendedName>
</protein>
<sequence>MTPEACAELAASIEETIRTTPGVRNVYRSGSLVSNLLRVGAAALGVRKDDEPIVAVAPAGDGVAVEASIGVDEDAPSGETLRAVHAAVAALLATRGVGHDSITLTVVHVQSRATT</sequence>
<dbReference type="EMBL" id="CP078078">
    <property type="protein sequence ID" value="UPL19586.1"/>
    <property type="molecule type" value="Genomic_DNA"/>
</dbReference>